<keyword evidence="10" id="KW-1185">Reference proteome</keyword>
<evidence type="ECO:0000256" key="3">
    <source>
        <dbReference type="ARBA" id="ARBA00022692"/>
    </source>
</evidence>
<dbReference type="Pfam" id="PF08395">
    <property type="entry name" value="7tm_7"/>
    <property type="match status" value="1"/>
</dbReference>
<evidence type="ECO:0000256" key="2">
    <source>
        <dbReference type="ARBA" id="ARBA00022475"/>
    </source>
</evidence>
<feature type="transmembrane region" description="Helical" evidence="8">
    <location>
        <begin position="239"/>
        <end position="257"/>
    </location>
</feature>
<protein>
    <recommendedName>
        <fullName evidence="8">Gustatory receptor</fullName>
    </recommendedName>
</protein>
<evidence type="ECO:0000256" key="7">
    <source>
        <dbReference type="ARBA" id="ARBA00023224"/>
    </source>
</evidence>
<keyword evidence="5 8" id="KW-0472">Membrane</keyword>
<dbReference type="InterPro" id="IPR013604">
    <property type="entry name" value="7TM_chemorcpt"/>
</dbReference>
<feature type="transmembrane region" description="Helical" evidence="8">
    <location>
        <begin position="343"/>
        <end position="364"/>
    </location>
</feature>
<proteinExistence type="inferred from homology"/>
<evidence type="ECO:0000256" key="8">
    <source>
        <dbReference type="RuleBase" id="RU363108"/>
    </source>
</evidence>
<dbReference type="PANTHER" id="PTHR21143:SF104">
    <property type="entry name" value="GUSTATORY RECEPTOR 8A-RELATED"/>
    <property type="match status" value="1"/>
</dbReference>
<sequence length="442" mass="51362">MTISKKKHKTRLSGYTDSGKIDMITFPEVCGSPVGCKLYEGREVVFNAWRLEETKPLKQRETLASGERADDKTGQLRPIGEAIDKMQFDVVDLLILSVGCVEDDRDVPNPCSYSVLQIVKHSVLRQQDRTGLTDYSLKSHYSRLALIPSVLQILLEVDLLTYGFYTLIVVGLMKRNQWSLLIRNLERVECEVNNKKSLYWIFFVSNAIYFGMIAFTFYVWVDVLGLKFLKFYCVESLQVYSQFFYIILGCLILKMILSRYKYQKFLLNRHLTLARKQLSNLILLKVKRNLLVLKETVDHFNDIFGWAILLNIFFASLRGLIYLDNAIKGADSIDNVPQNYWQMASHIFVVLFYWIGIFALILWCDTIRKEFEELLSYCYQMQTCIAESTFTENDMCIFTKSVSQSMPEFTAARYFSIDRSTIFSILNSITTFLLVMIQFKSL</sequence>
<dbReference type="Proteomes" id="UP000719412">
    <property type="component" value="Unassembled WGS sequence"/>
</dbReference>
<feature type="transmembrane region" description="Helical" evidence="8">
    <location>
        <begin position="303"/>
        <end position="323"/>
    </location>
</feature>
<evidence type="ECO:0000256" key="5">
    <source>
        <dbReference type="ARBA" id="ARBA00023136"/>
    </source>
</evidence>
<reference evidence="9" key="2">
    <citation type="submission" date="2021-08" db="EMBL/GenBank/DDBJ databases">
        <authorList>
            <person name="Eriksson T."/>
        </authorList>
    </citation>
    <scope>NUCLEOTIDE SEQUENCE</scope>
    <source>
        <strain evidence="9">Stoneville</strain>
        <tissue evidence="9">Whole head</tissue>
    </source>
</reference>
<dbReference type="GO" id="GO:0008049">
    <property type="term" value="P:male courtship behavior"/>
    <property type="evidence" value="ECO:0007669"/>
    <property type="project" value="TreeGrafter"/>
</dbReference>
<gene>
    <name evidence="9" type="ORF">GEV33_008654</name>
</gene>
<evidence type="ECO:0000256" key="1">
    <source>
        <dbReference type="ARBA" id="ARBA00004651"/>
    </source>
</evidence>
<dbReference type="GO" id="GO:0007635">
    <property type="term" value="P:chemosensory behavior"/>
    <property type="evidence" value="ECO:0007669"/>
    <property type="project" value="TreeGrafter"/>
</dbReference>
<dbReference type="EMBL" id="JABDTM020024584">
    <property type="protein sequence ID" value="KAH0814137.1"/>
    <property type="molecule type" value="Genomic_DNA"/>
</dbReference>
<dbReference type="GO" id="GO:0050909">
    <property type="term" value="P:sensory perception of taste"/>
    <property type="evidence" value="ECO:0007669"/>
    <property type="project" value="InterPro"/>
</dbReference>
<keyword evidence="7 8" id="KW-0807">Transducer</keyword>
<comment type="function">
    <text evidence="8">Gustatory receptor which mediates acceptance or avoidance behavior, depending on its substrates.</text>
</comment>
<dbReference type="AlphaFoldDB" id="A0A8J6HGU6"/>
<name>A0A8J6HGU6_TENMO</name>
<dbReference type="PANTHER" id="PTHR21143">
    <property type="entry name" value="INVERTEBRATE GUSTATORY RECEPTOR"/>
    <property type="match status" value="1"/>
</dbReference>
<evidence type="ECO:0000256" key="6">
    <source>
        <dbReference type="ARBA" id="ARBA00023170"/>
    </source>
</evidence>
<evidence type="ECO:0000313" key="9">
    <source>
        <dbReference type="EMBL" id="KAH0814137.1"/>
    </source>
</evidence>
<keyword evidence="3 8" id="KW-0812">Transmembrane</keyword>
<evidence type="ECO:0000313" key="10">
    <source>
        <dbReference type="Proteomes" id="UP000719412"/>
    </source>
</evidence>
<keyword evidence="2 8" id="KW-1003">Cell membrane</keyword>
<feature type="transmembrane region" description="Helical" evidence="8">
    <location>
        <begin position="421"/>
        <end position="439"/>
    </location>
</feature>
<organism evidence="9 10">
    <name type="scientific">Tenebrio molitor</name>
    <name type="common">Yellow mealworm beetle</name>
    <dbReference type="NCBI Taxonomy" id="7067"/>
    <lineage>
        <taxon>Eukaryota</taxon>
        <taxon>Metazoa</taxon>
        <taxon>Ecdysozoa</taxon>
        <taxon>Arthropoda</taxon>
        <taxon>Hexapoda</taxon>
        <taxon>Insecta</taxon>
        <taxon>Pterygota</taxon>
        <taxon>Neoptera</taxon>
        <taxon>Endopterygota</taxon>
        <taxon>Coleoptera</taxon>
        <taxon>Polyphaga</taxon>
        <taxon>Cucujiformia</taxon>
        <taxon>Tenebrionidae</taxon>
        <taxon>Tenebrio</taxon>
    </lineage>
</organism>
<feature type="transmembrane region" description="Helical" evidence="8">
    <location>
        <begin position="197"/>
        <end position="219"/>
    </location>
</feature>
<keyword evidence="6 8" id="KW-0675">Receptor</keyword>
<reference evidence="9" key="1">
    <citation type="journal article" date="2020" name="J Insects Food Feed">
        <title>The yellow mealworm (Tenebrio molitor) genome: a resource for the emerging insects as food and feed industry.</title>
        <authorList>
            <person name="Eriksson T."/>
            <person name="Andere A."/>
            <person name="Kelstrup H."/>
            <person name="Emery V."/>
            <person name="Picard C."/>
        </authorList>
    </citation>
    <scope>NUCLEOTIDE SEQUENCE</scope>
    <source>
        <strain evidence="9">Stoneville</strain>
        <tissue evidence="9">Whole head</tissue>
    </source>
</reference>
<comment type="caution">
    <text evidence="9">The sequence shown here is derived from an EMBL/GenBank/DDBJ whole genome shotgun (WGS) entry which is preliminary data.</text>
</comment>
<dbReference type="GO" id="GO:0030425">
    <property type="term" value="C:dendrite"/>
    <property type="evidence" value="ECO:0007669"/>
    <property type="project" value="TreeGrafter"/>
</dbReference>
<accession>A0A8J6HGU6</accession>
<comment type="caution">
    <text evidence="8">Lacks conserved residue(s) required for the propagation of feature annotation.</text>
</comment>
<evidence type="ECO:0000256" key="4">
    <source>
        <dbReference type="ARBA" id="ARBA00022989"/>
    </source>
</evidence>
<comment type="similarity">
    <text evidence="8">Belongs to the insect chemoreceptor superfamily. Gustatory receptor (GR) family.</text>
</comment>
<dbReference type="GO" id="GO:0007165">
    <property type="term" value="P:signal transduction"/>
    <property type="evidence" value="ECO:0007669"/>
    <property type="project" value="UniProtKB-KW"/>
</dbReference>
<comment type="subcellular location">
    <subcellularLocation>
        <location evidence="1 8">Cell membrane</location>
        <topology evidence="1 8">Multi-pass membrane protein</topology>
    </subcellularLocation>
</comment>
<dbReference type="GO" id="GO:0005886">
    <property type="term" value="C:plasma membrane"/>
    <property type="evidence" value="ECO:0007669"/>
    <property type="project" value="UniProtKB-SubCell"/>
</dbReference>
<dbReference type="GO" id="GO:0043025">
    <property type="term" value="C:neuronal cell body"/>
    <property type="evidence" value="ECO:0007669"/>
    <property type="project" value="TreeGrafter"/>
</dbReference>
<dbReference type="GO" id="GO:0030424">
    <property type="term" value="C:axon"/>
    <property type="evidence" value="ECO:0007669"/>
    <property type="project" value="TreeGrafter"/>
</dbReference>
<keyword evidence="4 8" id="KW-1133">Transmembrane helix</keyword>